<protein>
    <submittedName>
        <fullName evidence="2">Glycosyltransferase involved in cell wall bisynthesis</fullName>
    </submittedName>
</protein>
<dbReference type="Proteomes" id="UP000243250">
    <property type="component" value="Unassembled WGS sequence"/>
</dbReference>
<dbReference type="STRING" id="555875.SAMN04488124_3307"/>
<feature type="domain" description="Glycosyltransferase subfamily 4-like N-terminal" evidence="1">
    <location>
        <begin position="17"/>
        <end position="199"/>
    </location>
</feature>
<dbReference type="EMBL" id="FOYS01000006">
    <property type="protein sequence ID" value="SFR66975.1"/>
    <property type="molecule type" value="Genomic_DNA"/>
</dbReference>
<reference evidence="3" key="1">
    <citation type="submission" date="2016-10" db="EMBL/GenBank/DDBJ databases">
        <authorList>
            <person name="Varghese N."/>
            <person name="Submissions S."/>
        </authorList>
    </citation>
    <scope>NUCLEOTIDE SEQUENCE [LARGE SCALE GENOMIC DNA]</scope>
    <source>
        <strain evidence="3">CGMCC 1.8711</strain>
    </source>
</reference>
<proteinExistence type="predicted"/>
<keyword evidence="3" id="KW-1185">Reference proteome</keyword>
<organism evidence="2 3">
    <name type="scientific">Halogeometricum limi</name>
    <dbReference type="NCBI Taxonomy" id="555875"/>
    <lineage>
        <taxon>Archaea</taxon>
        <taxon>Methanobacteriati</taxon>
        <taxon>Methanobacteriota</taxon>
        <taxon>Stenosarchaea group</taxon>
        <taxon>Halobacteria</taxon>
        <taxon>Halobacteriales</taxon>
        <taxon>Haloferacaceae</taxon>
        <taxon>Halogeometricum</taxon>
    </lineage>
</organism>
<dbReference type="OrthoDB" id="132546at2157"/>
<sequence>MKVAISVQSNYPVDRQVRTKKFAKYLDRDGEDVVIYARNTSFDPARGQADGEDDPVTEHLPYGTVRRFSWGWTPRLATVLRASVPLNPFWFLWLVLQFVRDRPDVVIVDGIRAGIPTALAAKLVGVPVVFDLRENYVGLANSLPSNSRVGSILQHERLVWGMERATIALADQTWVVVEERREQLVEKGISPSRLVVVSNTPDLEEIPDETTETAAVAADGGALTLVYVGVLNEFRGLGTILDAMAELNHESDPHVRFVVAGDGPHKSALEAQAERLGVDEHVRFLGWVDSEAVPQILASADVGVIPHEVSPLTDLTVPNKLFDYMMLGLPVLATAMAPVERIVEEENCGVVLPPATTPSQTADRIRELSESDQRALGENGRRAVEDRYNWSREMERVRASLDSVVRAAR</sequence>
<accession>A0A1I6IJS0</accession>
<dbReference type="PANTHER" id="PTHR45947">
    <property type="entry name" value="SULFOQUINOVOSYL TRANSFERASE SQD2"/>
    <property type="match status" value="1"/>
</dbReference>
<dbReference type="Gene3D" id="3.40.50.2000">
    <property type="entry name" value="Glycogen Phosphorylase B"/>
    <property type="match status" value="2"/>
</dbReference>
<dbReference type="RefSeq" id="WP_089882963.1">
    <property type="nucleotide sequence ID" value="NZ_FOYS01000006.1"/>
</dbReference>
<dbReference type="CDD" id="cd03794">
    <property type="entry name" value="GT4_WbuB-like"/>
    <property type="match status" value="1"/>
</dbReference>
<dbReference type="InterPro" id="IPR028098">
    <property type="entry name" value="Glyco_trans_4-like_N"/>
</dbReference>
<evidence type="ECO:0000313" key="3">
    <source>
        <dbReference type="Proteomes" id="UP000243250"/>
    </source>
</evidence>
<dbReference type="AlphaFoldDB" id="A0A1I6IJS0"/>
<dbReference type="PANTHER" id="PTHR45947:SF3">
    <property type="entry name" value="SULFOQUINOVOSYL TRANSFERASE SQD2"/>
    <property type="match status" value="1"/>
</dbReference>
<name>A0A1I6IJS0_9EURY</name>
<dbReference type="InterPro" id="IPR050194">
    <property type="entry name" value="Glycosyltransferase_grp1"/>
</dbReference>
<dbReference type="SUPFAM" id="SSF53756">
    <property type="entry name" value="UDP-Glycosyltransferase/glycogen phosphorylase"/>
    <property type="match status" value="1"/>
</dbReference>
<evidence type="ECO:0000259" key="1">
    <source>
        <dbReference type="Pfam" id="PF13579"/>
    </source>
</evidence>
<keyword evidence="2" id="KW-0808">Transferase</keyword>
<gene>
    <name evidence="2" type="ORF">SAMN04488124_3307</name>
</gene>
<evidence type="ECO:0000313" key="2">
    <source>
        <dbReference type="EMBL" id="SFR66975.1"/>
    </source>
</evidence>
<dbReference type="Pfam" id="PF13579">
    <property type="entry name" value="Glyco_trans_4_4"/>
    <property type="match status" value="1"/>
</dbReference>
<dbReference type="GO" id="GO:0016757">
    <property type="term" value="F:glycosyltransferase activity"/>
    <property type="evidence" value="ECO:0007669"/>
    <property type="project" value="TreeGrafter"/>
</dbReference>
<dbReference type="Pfam" id="PF13692">
    <property type="entry name" value="Glyco_trans_1_4"/>
    <property type="match status" value="1"/>
</dbReference>